<organism evidence="3 4">
    <name type="scientific">Adiantum capillus-veneris</name>
    <name type="common">Maidenhair fern</name>
    <dbReference type="NCBI Taxonomy" id="13818"/>
    <lineage>
        <taxon>Eukaryota</taxon>
        <taxon>Viridiplantae</taxon>
        <taxon>Streptophyta</taxon>
        <taxon>Embryophyta</taxon>
        <taxon>Tracheophyta</taxon>
        <taxon>Polypodiopsida</taxon>
        <taxon>Polypodiidae</taxon>
        <taxon>Polypodiales</taxon>
        <taxon>Pteridineae</taxon>
        <taxon>Pteridaceae</taxon>
        <taxon>Vittarioideae</taxon>
        <taxon>Adiantum</taxon>
    </lineage>
</organism>
<protein>
    <recommendedName>
        <fullName evidence="2">Terpene synthase</fullName>
        <ecNumber evidence="2">4.2.3.-</ecNumber>
    </recommendedName>
</protein>
<keyword evidence="2" id="KW-0456">Lyase</keyword>
<evidence type="ECO:0000313" key="4">
    <source>
        <dbReference type="Proteomes" id="UP000886520"/>
    </source>
</evidence>
<dbReference type="EC" id="4.2.3.-" evidence="2"/>
<dbReference type="GO" id="GO:0008299">
    <property type="term" value="P:isoprenoid biosynthetic process"/>
    <property type="evidence" value="ECO:0007669"/>
    <property type="project" value="UniProtKB-ARBA"/>
</dbReference>
<dbReference type="EMBL" id="JABFUD020000011">
    <property type="protein sequence ID" value="KAI5073811.1"/>
    <property type="molecule type" value="Genomic_DNA"/>
</dbReference>
<accession>A0A9D4ZI63</accession>
<comment type="cofactor">
    <cofactor evidence="2">
        <name>Mg(2+)</name>
        <dbReference type="ChEBI" id="CHEBI:18420"/>
    </cofactor>
</comment>
<sequence length="276" mass="30816">MEATAADSHFGDVAANSAAMAADEAISSNGLPSLGLLSEVHEIVIPPIPCSFFWKNHPDYKQLTVMSDAWVLSHFPNMPGADGRPSSFAADHLINSAFHMQATMPFATGLSARMPPIIKMINWFFMIDNILDDPQEMGADPARADHVVDSVLTVFRDTYQHPSPNPSPLVHILTDTAAEWWAEMCQDMPPKQKARLSTAFCDYLEANRRQVPFRNSRHLPDVETYFKMRADSIGWWPCAVLIEHSQGFELDDESLSHPLLMALQEATVQHIFLEAL</sequence>
<dbReference type="Pfam" id="PF19086">
    <property type="entry name" value="Terpene_syn_C_2"/>
    <property type="match status" value="1"/>
</dbReference>
<dbReference type="Proteomes" id="UP000886520">
    <property type="component" value="Chromosome 11"/>
</dbReference>
<dbReference type="Gene3D" id="1.10.600.10">
    <property type="entry name" value="Farnesyl Diphosphate Synthase"/>
    <property type="match status" value="1"/>
</dbReference>
<evidence type="ECO:0000256" key="2">
    <source>
        <dbReference type="RuleBase" id="RU366034"/>
    </source>
</evidence>
<dbReference type="SUPFAM" id="SSF48576">
    <property type="entry name" value="Terpenoid synthases"/>
    <property type="match status" value="1"/>
</dbReference>
<dbReference type="InterPro" id="IPR034686">
    <property type="entry name" value="Terpene_cyclase-like_2"/>
</dbReference>
<proteinExistence type="inferred from homology"/>
<dbReference type="GO" id="GO:0010333">
    <property type="term" value="F:terpene synthase activity"/>
    <property type="evidence" value="ECO:0007669"/>
    <property type="project" value="InterPro"/>
</dbReference>
<evidence type="ECO:0000313" key="3">
    <source>
        <dbReference type="EMBL" id="KAI5073811.1"/>
    </source>
</evidence>
<keyword evidence="4" id="KW-1185">Reference proteome</keyword>
<keyword evidence="2" id="KW-0460">Magnesium</keyword>
<dbReference type="PANTHER" id="PTHR35201">
    <property type="entry name" value="TERPENE SYNTHASE"/>
    <property type="match status" value="1"/>
</dbReference>
<reference evidence="3" key="1">
    <citation type="submission" date="2021-01" db="EMBL/GenBank/DDBJ databases">
        <title>Adiantum capillus-veneris genome.</title>
        <authorList>
            <person name="Fang Y."/>
            <person name="Liao Q."/>
        </authorList>
    </citation>
    <scope>NUCLEOTIDE SEQUENCE</scope>
    <source>
        <strain evidence="3">H3</strain>
        <tissue evidence="3">Leaf</tissue>
    </source>
</reference>
<dbReference type="InterPro" id="IPR008949">
    <property type="entry name" value="Isoprenoid_synthase_dom_sf"/>
</dbReference>
<dbReference type="AlphaFoldDB" id="A0A9D4ZI63"/>
<evidence type="ECO:0000256" key="1">
    <source>
        <dbReference type="ARBA" id="ARBA00006333"/>
    </source>
</evidence>
<dbReference type="GO" id="GO:0046872">
    <property type="term" value="F:metal ion binding"/>
    <property type="evidence" value="ECO:0007669"/>
    <property type="project" value="UniProtKB-KW"/>
</dbReference>
<comment type="similarity">
    <text evidence="1 2">Belongs to the terpene synthase family.</text>
</comment>
<dbReference type="PANTHER" id="PTHR35201:SF4">
    <property type="entry name" value="BETA-PINACENE SYNTHASE-RELATED"/>
    <property type="match status" value="1"/>
</dbReference>
<keyword evidence="2" id="KW-0479">Metal-binding</keyword>
<comment type="caution">
    <text evidence="3">The sequence shown here is derived from an EMBL/GenBank/DDBJ whole genome shotgun (WGS) entry which is preliminary data.</text>
</comment>
<name>A0A9D4ZI63_ADICA</name>
<gene>
    <name evidence="3" type="ORF">GOP47_0011824</name>
</gene>
<dbReference type="OrthoDB" id="1893447at2759"/>